<sequence length="464" mass="49940">MPQTLITRAHLLSLDPAIGDLPQADILIEADRIARIAPRIDAPHARRIDAAGRLVLPGLINAHIHTWETALRGIGGNWAGLDYFNYFHGRLAPLYTPEDTYLGTLAGAFSQMDAGVTTIFDWCHNNSTPEHTDAAIQALQASGIRAVFGHGTIKPKPRPGERHFSEIPHPVAEIRRLRLGALSDDQARVTLAMAILGPDYATLEVCRQDFRAALDFDLLSSAHAWGRPNRLVPGGYRQLAAEGLLAGRHNVVHANYFEDDEVRLLIDHGASITATPGVEMQFHARRPLSGRVRAAGGLPSIGVDSEVGNKGDMFDLMRTTLLVERMYANQDAFAALAGQASAGAAVGTGGSPIKTTAVRTREVLEWATRGNAAALGMAERIGSLAPGKQADLIMIERSRPHILSTQDPVQAVVSYAQPNDVSLVMIAGEVVKEDGVLRHAGRLDTTALQASAQRLMRESGVPIV</sequence>
<dbReference type="Proteomes" id="UP000053096">
    <property type="component" value="Unassembled WGS sequence"/>
</dbReference>
<dbReference type="InterPro" id="IPR011059">
    <property type="entry name" value="Metal-dep_hydrolase_composite"/>
</dbReference>
<dbReference type="PANTHER" id="PTHR43794:SF11">
    <property type="entry name" value="AMIDOHYDROLASE-RELATED DOMAIN-CONTAINING PROTEIN"/>
    <property type="match status" value="1"/>
</dbReference>
<dbReference type="EC" id="3.8.1.8" evidence="5"/>
<evidence type="ECO:0000313" key="7">
    <source>
        <dbReference type="Proteomes" id="UP000092950"/>
    </source>
</evidence>
<dbReference type="NCBIfam" id="NF006056">
    <property type="entry name" value="PRK08204.1"/>
    <property type="match status" value="1"/>
</dbReference>
<reference evidence="4 7" key="2">
    <citation type="submission" date="2016-07" db="EMBL/GenBank/DDBJ databases">
        <title>Complete genome sequences of Bordetella pseudohinzii.</title>
        <authorList>
            <person name="Spilker T."/>
            <person name="Darrah R."/>
            <person name="LiPuma J.J."/>
        </authorList>
    </citation>
    <scope>NUCLEOTIDE SEQUENCE [LARGE SCALE GENOMIC DNA]</scope>
    <source>
        <strain evidence="4 7">HI4681</strain>
    </source>
</reference>
<dbReference type="AlphaFoldDB" id="A0A0J6F2U2"/>
<dbReference type="InterPro" id="IPR006680">
    <property type="entry name" value="Amidohydro-rel"/>
</dbReference>
<evidence type="ECO:0000313" key="4">
    <source>
        <dbReference type="EMBL" id="ANY14604.1"/>
    </source>
</evidence>
<dbReference type="KEGG" id="bpdz:BBN53_01085"/>
<proteinExistence type="inferred from homology"/>
<name>A0A0J6F2U2_9BORD</name>
<dbReference type="EMBL" id="CYTV01000003">
    <property type="protein sequence ID" value="CUI61845.1"/>
    <property type="molecule type" value="Genomic_DNA"/>
</dbReference>
<evidence type="ECO:0000313" key="6">
    <source>
        <dbReference type="Proteomes" id="UP000053096"/>
    </source>
</evidence>
<dbReference type="SUPFAM" id="SSF51556">
    <property type="entry name" value="Metallo-dependent hydrolases"/>
    <property type="match status" value="1"/>
</dbReference>
<dbReference type="GO" id="GO:0018788">
    <property type="term" value="F:atrazine chlorohydrolase activity"/>
    <property type="evidence" value="ECO:0007669"/>
    <property type="project" value="UniProtKB-EC"/>
</dbReference>
<evidence type="ECO:0000313" key="5">
    <source>
        <dbReference type="EMBL" id="CUI61845.1"/>
    </source>
</evidence>
<reference evidence="5 6" key="1">
    <citation type="submission" date="2015-09" db="EMBL/GenBank/DDBJ databases">
        <authorList>
            <person name="Jackson K.R."/>
            <person name="Lunt B.L."/>
            <person name="Fisher J.N.B."/>
            <person name="Gardner A.V."/>
            <person name="Bailey M.E."/>
            <person name="Deus L.M."/>
            <person name="Earl A.S."/>
            <person name="Gibby P.D."/>
            <person name="Hartmann K.A."/>
            <person name="Liu J.E."/>
            <person name="Manci A.M."/>
            <person name="Nielsen D.A."/>
            <person name="Solomon M.B."/>
            <person name="Breakwell D.P."/>
            <person name="Burnett S.H."/>
            <person name="Grose J.H."/>
        </authorList>
    </citation>
    <scope>NUCLEOTIDE SEQUENCE [LARGE SCALE GENOMIC DNA]</scope>
    <source>
        <strain evidence="5 6">2789STDY5608636</strain>
    </source>
</reference>
<accession>A0A0J6F2U2</accession>
<dbReference type="Proteomes" id="UP000092950">
    <property type="component" value="Chromosome"/>
</dbReference>
<dbReference type="RefSeq" id="WP_043210388.1">
    <property type="nucleotide sequence ID" value="NZ_CAJGUP010000210.1"/>
</dbReference>
<evidence type="ECO:0000259" key="3">
    <source>
        <dbReference type="Pfam" id="PF01979"/>
    </source>
</evidence>
<dbReference type="InterPro" id="IPR032466">
    <property type="entry name" value="Metal_Hydrolase"/>
</dbReference>
<dbReference type="SUPFAM" id="SSF51338">
    <property type="entry name" value="Composite domain of metallo-dependent hydrolases"/>
    <property type="match status" value="2"/>
</dbReference>
<dbReference type="OrthoDB" id="9807210at2"/>
<feature type="domain" description="Amidohydrolase-related" evidence="3">
    <location>
        <begin position="54"/>
        <end position="431"/>
    </location>
</feature>
<accession>A0A0M7E5D5</accession>
<dbReference type="GO" id="GO:0016810">
    <property type="term" value="F:hydrolase activity, acting on carbon-nitrogen (but not peptide) bonds"/>
    <property type="evidence" value="ECO:0007669"/>
    <property type="project" value="InterPro"/>
</dbReference>
<dbReference type="EMBL" id="CP016440">
    <property type="protein sequence ID" value="ANY14604.1"/>
    <property type="molecule type" value="Genomic_DNA"/>
</dbReference>
<evidence type="ECO:0000256" key="1">
    <source>
        <dbReference type="ARBA" id="ARBA00006745"/>
    </source>
</evidence>
<dbReference type="PANTHER" id="PTHR43794">
    <property type="entry name" value="AMINOHYDROLASE SSNA-RELATED"/>
    <property type="match status" value="1"/>
</dbReference>
<keyword evidence="7" id="KW-1185">Reference proteome</keyword>
<protein>
    <submittedName>
        <fullName evidence="5">Atrazine chlorohydrolase</fullName>
        <ecNumber evidence="5">3.8.1.8</ecNumber>
    </submittedName>
</protein>
<dbReference type="InterPro" id="IPR050287">
    <property type="entry name" value="MTA/SAH_deaminase"/>
</dbReference>
<dbReference type="Pfam" id="PF01979">
    <property type="entry name" value="Amidohydro_1"/>
    <property type="match status" value="1"/>
</dbReference>
<dbReference type="Gene3D" id="3.20.20.140">
    <property type="entry name" value="Metal-dependent hydrolases"/>
    <property type="match status" value="1"/>
</dbReference>
<comment type="similarity">
    <text evidence="1">Belongs to the metallo-dependent hydrolases superfamily. ATZ/TRZ family.</text>
</comment>
<gene>
    <name evidence="5" type="primary">atzA</name>
    <name evidence="4" type="ORF">BBN53_01085</name>
    <name evidence="5" type="ORF">ERS370011_01432</name>
</gene>
<keyword evidence="2 5" id="KW-0378">Hydrolase</keyword>
<dbReference type="Gene3D" id="2.30.40.10">
    <property type="entry name" value="Urease, subunit C, domain 1"/>
    <property type="match status" value="1"/>
</dbReference>
<evidence type="ECO:0000256" key="2">
    <source>
        <dbReference type="ARBA" id="ARBA00022801"/>
    </source>
</evidence>
<organism evidence="5 6">
    <name type="scientific">Bordetella pseudohinzii</name>
    <dbReference type="NCBI Taxonomy" id="1331258"/>
    <lineage>
        <taxon>Bacteria</taxon>
        <taxon>Pseudomonadati</taxon>
        <taxon>Pseudomonadota</taxon>
        <taxon>Betaproteobacteria</taxon>
        <taxon>Burkholderiales</taxon>
        <taxon>Alcaligenaceae</taxon>
        <taxon>Bordetella</taxon>
    </lineage>
</organism>